<dbReference type="EMBL" id="JACAZH010000004">
    <property type="protein sequence ID" value="KAF7370522.1"/>
    <property type="molecule type" value="Genomic_DNA"/>
</dbReference>
<evidence type="ECO:0000313" key="2">
    <source>
        <dbReference type="Proteomes" id="UP000623467"/>
    </source>
</evidence>
<dbReference type="Proteomes" id="UP000623467">
    <property type="component" value="Unassembled WGS sequence"/>
</dbReference>
<reference evidence="1" key="1">
    <citation type="submission" date="2020-05" db="EMBL/GenBank/DDBJ databases">
        <title>Mycena genomes resolve the evolution of fungal bioluminescence.</title>
        <authorList>
            <person name="Tsai I.J."/>
        </authorList>
    </citation>
    <scope>NUCLEOTIDE SEQUENCE</scope>
    <source>
        <strain evidence="1">160909Yilan</strain>
    </source>
</reference>
<dbReference type="OrthoDB" id="2364174at2759"/>
<gene>
    <name evidence="1" type="ORF">MSAN_00684200</name>
</gene>
<accession>A0A8H6Z4E2</accession>
<comment type="caution">
    <text evidence="1">The sequence shown here is derived from an EMBL/GenBank/DDBJ whole genome shotgun (WGS) entry which is preliminary data.</text>
</comment>
<name>A0A8H6Z4E2_9AGAR</name>
<proteinExistence type="predicted"/>
<organism evidence="1 2">
    <name type="scientific">Mycena sanguinolenta</name>
    <dbReference type="NCBI Taxonomy" id="230812"/>
    <lineage>
        <taxon>Eukaryota</taxon>
        <taxon>Fungi</taxon>
        <taxon>Dikarya</taxon>
        <taxon>Basidiomycota</taxon>
        <taxon>Agaricomycotina</taxon>
        <taxon>Agaricomycetes</taxon>
        <taxon>Agaricomycetidae</taxon>
        <taxon>Agaricales</taxon>
        <taxon>Marasmiineae</taxon>
        <taxon>Mycenaceae</taxon>
        <taxon>Mycena</taxon>
    </lineage>
</organism>
<dbReference type="AlphaFoldDB" id="A0A8H6Z4E2"/>
<evidence type="ECO:0000313" key="1">
    <source>
        <dbReference type="EMBL" id="KAF7370522.1"/>
    </source>
</evidence>
<keyword evidence="2" id="KW-1185">Reference proteome</keyword>
<sequence length="305" mass="34664">MATPFTPKPALDRLPLAARKDLRENFQDKQEDFQARIKTLLGKDFTININAEEVWAYAAEENTSTGGYFSAYVEGFISALEQFLSKYGEDGKTYFNEAVMQSQLTLTVNPLGEKAETISSDIKDGVYRILFNHKQLGYNQHWQTDHILPAVESVPREDFALSTKYSIRVDYEANVEPLRQEINKLCGAEFILDPNFDENYKVLSAANDKISEKNWRSRIGATMLSYFKGLQYQLERQGFKDDDMIHEGIQEVIHTKTFRIRVVPTTKKATETVISEGIVFLQVSSTIPSSVYRSLRSSVLQTAGV</sequence>
<protein>
    <submittedName>
        <fullName evidence="1">Uncharacterized protein</fullName>
    </submittedName>
</protein>